<dbReference type="Proteomes" id="UP001270004">
    <property type="component" value="Unassembled WGS sequence"/>
</dbReference>
<reference evidence="1" key="1">
    <citation type="submission" date="2023-11" db="EMBL/GenBank/DDBJ databases">
        <title>Antimicrobial resistance in invasive Streptococcus suis isolated in Spain and the associated genetic mechanisms.</title>
        <authorList>
            <person name="Uruen C."/>
            <person name="Arenas J.A."/>
        </authorList>
    </citation>
    <scope>NUCLEOTIDE SEQUENCE</scope>
    <source>
        <strain evidence="1">Ss_70</strain>
    </source>
</reference>
<evidence type="ECO:0000313" key="2">
    <source>
        <dbReference type="Proteomes" id="UP001270004"/>
    </source>
</evidence>
<accession>A0AAW9DG58</accession>
<evidence type="ECO:0000313" key="1">
    <source>
        <dbReference type="EMBL" id="MDX5037789.1"/>
    </source>
</evidence>
<proteinExistence type="predicted"/>
<sequence length="185" mass="21779">MNFFKIHKQPLISNDIKAQKDDIQDHYKEADKKLKNETAIIKSIILSKIESALEQVNIERDRLNEEEHFSNKHDSVLMDRISWNIGREQILIEFREYVKSTPDSLYRIQRKGSQVLEINGLDGSSFELYHLKEIIGGSIYQLKDNRSNQTVDIIEYNYLEKLEKTSENGYLFPDDNMIKALDQLR</sequence>
<dbReference type="RefSeq" id="WP_319444219.1">
    <property type="nucleotide sequence ID" value="NZ_JAWWZK010000009.1"/>
</dbReference>
<protein>
    <submittedName>
        <fullName evidence="1">Uncharacterized protein</fullName>
    </submittedName>
</protein>
<organism evidence="1 2">
    <name type="scientific">Streptococcus suis</name>
    <dbReference type="NCBI Taxonomy" id="1307"/>
    <lineage>
        <taxon>Bacteria</taxon>
        <taxon>Bacillati</taxon>
        <taxon>Bacillota</taxon>
        <taxon>Bacilli</taxon>
        <taxon>Lactobacillales</taxon>
        <taxon>Streptococcaceae</taxon>
        <taxon>Streptococcus</taxon>
    </lineage>
</organism>
<name>A0AAW9DG58_STRSU</name>
<dbReference type="EMBL" id="JAWWZK010000009">
    <property type="protein sequence ID" value="MDX5037789.1"/>
    <property type="molecule type" value="Genomic_DNA"/>
</dbReference>
<dbReference type="AlphaFoldDB" id="A0AAW9DG58"/>
<gene>
    <name evidence="1" type="ORF">SHY70_05775</name>
</gene>
<comment type="caution">
    <text evidence="1">The sequence shown here is derived from an EMBL/GenBank/DDBJ whole genome shotgun (WGS) entry which is preliminary data.</text>
</comment>